<accession>A0A1S2VMI6</accession>
<dbReference type="EMBL" id="MORL01000003">
    <property type="protein sequence ID" value="OIN59969.1"/>
    <property type="molecule type" value="Genomic_DNA"/>
</dbReference>
<dbReference type="PANTHER" id="PTHR46797:SF1">
    <property type="entry name" value="METHYLPHOSPHONATE SYNTHASE"/>
    <property type="match status" value="1"/>
</dbReference>
<keyword evidence="4" id="KW-1185">Reference proteome</keyword>
<dbReference type="InterPro" id="IPR001387">
    <property type="entry name" value="Cro/C1-type_HTH"/>
</dbReference>
<dbReference type="PANTHER" id="PTHR46797">
    <property type="entry name" value="HTH-TYPE TRANSCRIPTIONAL REGULATOR"/>
    <property type="match status" value="1"/>
</dbReference>
<keyword evidence="1" id="KW-0238">DNA-binding</keyword>
<evidence type="ECO:0000259" key="2">
    <source>
        <dbReference type="PROSITE" id="PS50943"/>
    </source>
</evidence>
<dbReference type="GO" id="GO:0003700">
    <property type="term" value="F:DNA-binding transcription factor activity"/>
    <property type="evidence" value="ECO:0007669"/>
    <property type="project" value="TreeGrafter"/>
</dbReference>
<evidence type="ECO:0000313" key="3">
    <source>
        <dbReference type="EMBL" id="OIN59969.1"/>
    </source>
</evidence>
<dbReference type="GO" id="GO:0005829">
    <property type="term" value="C:cytosol"/>
    <property type="evidence" value="ECO:0007669"/>
    <property type="project" value="TreeGrafter"/>
</dbReference>
<dbReference type="OrthoDB" id="965471at2"/>
<dbReference type="InterPro" id="IPR050807">
    <property type="entry name" value="TransReg_Diox_bact_type"/>
</dbReference>
<name>A0A1S2VMI6_9BACT</name>
<organism evidence="3 4">
    <name type="scientific">Arsenicibacter rosenii</name>
    <dbReference type="NCBI Taxonomy" id="1750698"/>
    <lineage>
        <taxon>Bacteria</taxon>
        <taxon>Pseudomonadati</taxon>
        <taxon>Bacteroidota</taxon>
        <taxon>Cytophagia</taxon>
        <taxon>Cytophagales</taxon>
        <taxon>Spirosomataceae</taxon>
        <taxon>Arsenicibacter</taxon>
    </lineage>
</organism>
<dbReference type="Pfam" id="PF01381">
    <property type="entry name" value="HTH_3"/>
    <property type="match status" value="1"/>
</dbReference>
<evidence type="ECO:0000256" key="1">
    <source>
        <dbReference type="ARBA" id="ARBA00023125"/>
    </source>
</evidence>
<proteinExistence type="predicted"/>
<reference evidence="3 4" key="1">
    <citation type="submission" date="2016-10" db="EMBL/GenBank/DDBJ databases">
        <title>Arsenicibacter rosenii gen. nov., sp. nov., an efficient arsenic-methylating bacterium isolated from an arsenic-contaminated paddy soil.</title>
        <authorList>
            <person name="Huang K."/>
        </authorList>
    </citation>
    <scope>NUCLEOTIDE SEQUENCE [LARGE SCALE GENOMIC DNA]</scope>
    <source>
        <strain evidence="3 4">SM-1</strain>
    </source>
</reference>
<dbReference type="Gene3D" id="1.10.260.40">
    <property type="entry name" value="lambda repressor-like DNA-binding domains"/>
    <property type="match status" value="1"/>
</dbReference>
<dbReference type="InterPro" id="IPR010982">
    <property type="entry name" value="Lambda_DNA-bd_dom_sf"/>
</dbReference>
<feature type="domain" description="HTH cro/C1-type" evidence="2">
    <location>
        <begin position="12"/>
        <end position="66"/>
    </location>
</feature>
<dbReference type="RefSeq" id="WP_071502768.1">
    <property type="nucleotide sequence ID" value="NZ_MORL01000003.1"/>
</dbReference>
<gene>
    <name evidence="3" type="ORF">BLX24_09030</name>
</gene>
<protein>
    <submittedName>
        <fullName evidence="3">Transcriptional regulator</fullName>
    </submittedName>
</protein>
<dbReference type="SMART" id="SM00530">
    <property type="entry name" value="HTH_XRE"/>
    <property type="match status" value="1"/>
</dbReference>
<comment type="caution">
    <text evidence="3">The sequence shown here is derived from an EMBL/GenBank/DDBJ whole genome shotgun (WGS) entry which is preliminary data.</text>
</comment>
<dbReference type="Proteomes" id="UP000181790">
    <property type="component" value="Unassembled WGS sequence"/>
</dbReference>
<dbReference type="CDD" id="cd00093">
    <property type="entry name" value="HTH_XRE"/>
    <property type="match status" value="1"/>
</dbReference>
<evidence type="ECO:0000313" key="4">
    <source>
        <dbReference type="Proteomes" id="UP000181790"/>
    </source>
</evidence>
<sequence length="68" mass="7501">MSEITEQVGQMIRNARKAKGLTQKELGLKLGLTEATVNGYEAGRQNLTLETLLKVSVALDMQLEINLK</sequence>
<dbReference type="SUPFAM" id="SSF47413">
    <property type="entry name" value="lambda repressor-like DNA-binding domains"/>
    <property type="match status" value="1"/>
</dbReference>
<dbReference type="PROSITE" id="PS50943">
    <property type="entry name" value="HTH_CROC1"/>
    <property type="match status" value="1"/>
</dbReference>
<dbReference type="AlphaFoldDB" id="A0A1S2VMI6"/>
<dbReference type="GO" id="GO:0003677">
    <property type="term" value="F:DNA binding"/>
    <property type="evidence" value="ECO:0007669"/>
    <property type="project" value="UniProtKB-KW"/>
</dbReference>